<feature type="transmembrane region" description="Helical" evidence="10">
    <location>
        <begin position="226"/>
        <end position="249"/>
    </location>
</feature>
<name>A0A0R1H2D2_9LACO</name>
<dbReference type="Pfam" id="PF00375">
    <property type="entry name" value="SDF"/>
    <property type="match status" value="1"/>
</dbReference>
<feature type="transmembrane region" description="Helical" evidence="10">
    <location>
        <begin position="187"/>
        <end position="205"/>
    </location>
</feature>
<evidence type="ECO:0000313" key="12">
    <source>
        <dbReference type="Proteomes" id="UP000050909"/>
    </source>
</evidence>
<evidence type="ECO:0000256" key="5">
    <source>
        <dbReference type="ARBA" id="ARBA00022692"/>
    </source>
</evidence>
<dbReference type="PANTHER" id="PTHR42865:SF5">
    <property type="entry name" value="L-CYSTINE TRANSPORTER TCYP"/>
    <property type="match status" value="1"/>
</dbReference>
<comment type="subcellular location">
    <subcellularLocation>
        <location evidence="1">Membrane</location>
        <topology evidence="1">Multi-pass membrane protein</topology>
    </subcellularLocation>
</comment>
<evidence type="ECO:0000256" key="3">
    <source>
        <dbReference type="ARBA" id="ARBA00022031"/>
    </source>
</evidence>
<keyword evidence="7 10" id="KW-1133">Transmembrane helix</keyword>
<dbReference type="GO" id="GO:0015184">
    <property type="term" value="F:L-cystine transmembrane transporter activity"/>
    <property type="evidence" value="ECO:0007669"/>
    <property type="project" value="TreeGrafter"/>
</dbReference>
<accession>A0A0R1H2D2</accession>
<dbReference type="Gene3D" id="1.10.3860.10">
    <property type="entry name" value="Sodium:dicarboxylate symporter"/>
    <property type="match status" value="1"/>
</dbReference>
<keyword evidence="6" id="KW-0029">Amino-acid transport</keyword>
<dbReference type="GO" id="GO:0005886">
    <property type="term" value="C:plasma membrane"/>
    <property type="evidence" value="ECO:0007669"/>
    <property type="project" value="TreeGrafter"/>
</dbReference>
<organism evidence="11 12">
    <name type="scientific">Amylolactobacillus amylotrophicus DSM 20534</name>
    <dbReference type="NCBI Taxonomy" id="1423722"/>
    <lineage>
        <taxon>Bacteria</taxon>
        <taxon>Bacillati</taxon>
        <taxon>Bacillota</taxon>
        <taxon>Bacilli</taxon>
        <taxon>Lactobacillales</taxon>
        <taxon>Lactobacillaceae</taxon>
        <taxon>Amylolactobacillus</taxon>
    </lineage>
</organism>
<evidence type="ECO:0000313" key="11">
    <source>
        <dbReference type="EMBL" id="KRK37586.1"/>
    </source>
</evidence>
<dbReference type="AlphaFoldDB" id="A0A0R1H2D2"/>
<proteinExistence type="inferred from homology"/>
<dbReference type="PRINTS" id="PR00173">
    <property type="entry name" value="EDTRNSPORT"/>
</dbReference>
<evidence type="ECO:0000256" key="10">
    <source>
        <dbReference type="SAM" id="Phobius"/>
    </source>
</evidence>
<dbReference type="RefSeq" id="WP_056945739.1">
    <property type="nucleotide sequence ID" value="NZ_AZCV01000004.1"/>
</dbReference>
<reference evidence="11 12" key="1">
    <citation type="journal article" date="2015" name="Genome Announc.">
        <title>Expanding the biotechnology potential of lactobacilli through comparative genomics of 213 strains and associated genera.</title>
        <authorList>
            <person name="Sun Z."/>
            <person name="Harris H.M."/>
            <person name="McCann A."/>
            <person name="Guo C."/>
            <person name="Argimon S."/>
            <person name="Zhang W."/>
            <person name="Yang X."/>
            <person name="Jeffery I.B."/>
            <person name="Cooney J.C."/>
            <person name="Kagawa T.F."/>
            <person name="Liu W."/>
            <person name="Song Y."/>
            <person name="Salvetti E."/>
            <person name="Wrobel A."/>
            <person name="Rasinkangas P."/>
            <person name="Parkhill J."/>
            <person name="Rea M.C."/>
            <person name="O'Sullivan O."/>
            <person name="Ritari J."/>
            <person name="Douillard F.P."/>
            <person name="Paul Ross R."/>
            <person name="Yang R."/>
            <person name="Briner A.E."/>
            <person name="Felis G.E."/>
            <person name="de Vos W.M."/>
            <person name="Barrangou R."/>
            <person name="Klaenhammer T.R."/>
            <person name="Caufield P.W."/>
            <person name="Cui Y."/>
            <person name="Zhang H."/>
            <person name="O'Toole P.W."/>
        </authorList>
    </citation>
    <scope>NUCLEOTIDE SEQUENCE [LARGE SCALE GENOMIC DNA]</scope>
    <source>
        <strain evidence="11 12">DSM 20534</strain>
    </source>
</reference>
<dbReference type="EMBL" id="AZCV01000004">
    <property type="protein sequence ID" value="KRK37586.1"/>
    <property type="molecule type" value="Genomic_DNA"/>
</dbReference>
<comment type="caution">
    <text evidence="11">The sequence shown here is derived from an EMBL/GenBank/DDBJ whole genome shotgun (WGS) entry which is preliminary data.</text>
</comment>
<feature type="transmembrane region" description="Helical" evidence="10">
    <location>
        <begin position="394"/>
        <end position="418"/>
    </location>
</feature>
<feature type="transmembrane region" description="Helical" evidence="10">
    <location>
        <begin position="6"/>
        <end position="21"/>
    </location>
</feature>
<comment type="similarity">
    <text evidence="2">Belongs to the dicarboxylate/amino acid:cation symporter (DAACS) (TC 2.A.23) family.</text>
</comment>
<sequence length="465" mass="49636">MENIIVIGILLVVFAALFCLQRMQSHKVNFNKLILIGLFGGIMVGVLIQALFGVKSYVTTTAVDWINIVGTGYVSLLKMLVIPLISVSLISAFTRLEVTTKLRRIASNVLGILFSTTAVAALFGVLSVFLFKLQTGTFLKGLTADKSALAGLRSSQATVADQTLPQQLVSFLPNNIFADFAGTRPTSTIAVVIFSIMVGLVFLRMKKKKVELAARFTRLIELLSELVMRILKMVLRLTPYGVFALMIKATATASAQDLLKLGVFIIAAYFALILVLLMHTAILLVHGINPVTYFKKAWPALAFAFTSRSSAGTLPLNIEVQTKSLGVASSVANFAGSFGLTMGQNGCAGVYPAMVATLIAATNGVNVFSAQFIITLLLIVTVSSFGVAGVGGGAIFSSLIVLGALNLPITLMGVIIAIDPIIDMMRTAVNVNDSILAGIITAKKTDLWDKEVFTDQSDTINVTEN</sequence>
<dbReference type="GO" id="GO:0015293">
    <property type="term" value="F:symporter activity"/>
    <property type="evidence" value="ECO:0007669"/>
    <property type="project" value="InterPro"/>
</dbReference>
<evidence type="ECO:0000256" key="9">
    <source>
        <dbReference type="ARBA" id="ARBA00031293"/>
    </source>
</evidence>
<protein>
    <recommendedName>
        <fullName evidence="3">L-cystine uptake protein TcyP</fullName>
    </recommendedName>
    <alternativeName>
        <fullName evidence="9">Transporter of cystine TcyP</fullName>
    </alternativeName>
</protein>
<feature type="transmembrane region" description="Helical" evidence="10">
    <location>
        <begin position="367"/>
        <end position="388"/>
    </location>
</feature>
<feature type="transmembrane region" description="Helical" evidence="10">
    <location>
        <begin position="261"/>
        <end position="285"/>
    </location>
</feature>
<keyword evidence="12" id="KW-1185">Reference proteome</keyword>
<evidence type="ECO:0000256" key="1">
    <source>
        <dbReference type="ARBA" id="ARBA00004141"/>
    </source>
</evidence>
<evidence type="ECO:0000256" key="6">
    <source>
        <dbReference type="ARBA" id="ARBA00022970"/>
    </source>
</evidence>
<keyword evidence="5 10" id="KW-0812">Transmembrane</keyword>
<feature type="transmembrane region" description="Helical" evidence="10">
    <location>
        <begin position="72"/>
        <end position="93"/>
    </location>
</feature>
<feature type="transmembrane region" description="Helical" evidence="10">
    <location>
        <begin position="105"/>
        <end position="131"/>
    </location>
</feature>
<dbReference type="SUPFAM" id="SSF118215">
    <property type="entry name" value="Proton glutamate symport protein"/>
    <property type="match status" value="1"/>
</dbReference>
<evidence type="ECO:0000256" key="2">
    <source>
        <dbReference type="ARBA" id="ARBA00006148"/>
    </source>
</evidence>
<evidence type="ECO:0000256" key="7">
    <source>
        <dbReference type="ARBA" id="ARBA00022989"/>
    </source>
</evidence>
<dbReference type="PANTHER" id="PTHR42865">
    <property type="entry name" value="PROTON/GLUTAMATE-ASPARTATE SYMPORTER"/>
    <property type="match status" value="1"/>
</dbReference>
<keyword evidence="8 10" id="KW-0472">Membrane</keyword>
<dbReference type="PATRIC" id="fig|1423722.3.peg.1221"/>
<evidence type="ECO:0000256" key="4">
    <source>
        <dbReference type="ARBA" id="ARBA00022448"/>
    </source>
</evidence>
<evidence type="ECO:0000256" key="8">
    <source>
        <dbReference type="ARBA" id="ARBA00023136"/>
    </source>
</evidence>
<feature type="transmembrane region" description="Helical" evidence="10">
    <location>
        <begin position="33"/>
        <end position="52"/>
    </location>
</feature>
<dbReference type="Proteomes" id="UP000050909">
    <property type="component" value="Unassembled WGS sequence"/>
</dbReference>
<dbReference type="InterPro" id="IPR036458">
    <property type="entry name" value="Na:dicarbo_symporter_sf"/>
</dbReference>
<gene>
    <name evidence="11" type="ORF">FC62_GL001198</name>
</gene>
<dbReference type="InterPro" id="IPR001991">
    <property type="entry name" value="Na-dicarboxylate_symporter"/>
</dbReference>
<keyword evidence="4" id="KW-0813">Transport</keyword>